<dbReference type="GO" id="GO:0005743">
    <property type="term" value="C:mitochondrial inner membrane"/>
    <property type="evidence" value="ECO:0007669"/>
    <property type="project" value="UniProtKB-SubCell"/>
</dbReference>
<dbReference type="GO" id="GO:0015078">
    <property type="term" value="F:proton transmembrane transporter activity"/>
    <property type="evidence" value="ECO:0007669"/>
    <property type="project" value="InterPro"/>
</dbReference>
<dbReference type="STRING" id="158441.A0A226EFF2"/>
<accession>A0A226EFF2</accession>
<keyword evidence="3 10" id="KW-0813">Transport</keyword>
<dbReference type="PIRSF" id="PIRSF005514">
    <property type="entry name" value="ATPase_F0_D_mt"/>
    <property type="match status" value="1"/>
</dbReference>
<keyword evidence="9 10" id="KW-0472">Membrane</keyword>
<dbReference type="Pfam" id="PF05873">
    <property type="entry name" value="Mt_ATP-synt_D"/>
    <property type="match status" value="1"/>
</dbReference>
<sequence>MAAKRIASSSINWAAIAEKVPENQRVFFNALKGRSDGYLRRVLSNPESAPKIDWAAYKAKVSPALVDSFQKQYDAFKVPYPSDKYSAEIATQEQQAAKEIQAFIAGSNERIKVNQAGIAKWDDVLPFEEMTLEDFKDAFPEHSLDFINKPTFWPHTPEEQPGYKPPKDQVAAH</sequence>
<reference evidence="12 13" key="1">
    <citation type="submission" date="2015-12" db="EMBL/GenBank/DDBJ databases">
        <title>The genome of Folsomia candida.</title>
        <authorList>
            <person name="Faddeeva A."/>
            <person name="Derks M.F."/>
            <person name="Anvar Y."/>
            <person name="Smit S."/>
            <person name="Van Straalen N."/>
            <person name="Roelofs D."/>
        </authorList>
    </citation>
    <scope>NUCLEOTIDE SEQUENCE [LARGE SCALE GENOMIC DNA]</scope>
    <source>
        <strain evidence="12 13">VU population</strain>
        <tissue evidence="12">Whole body</tissue>
    </source>
</reference>
<keyword evidence="4" id="KW-0138">CF(0)</keyword>
<dbReference type="OrthoDB" id="35799at2759"/>
<dbReference type="OMA" id="VSKGRWA"/>
<evidence type="ECO:0000313" key="12">
    <source>
        <dbReference type="EMBL" id="OXA56315.1"/>
    </source>
</evidence>
<evidence type="ECO:0000256" key="9">
    <source>
        <dbReference type="ARBA" id="ARBA00023136"/>
    </source>
</evidence>
<dbReference type="GO" id="GO:0045259">
    <property type="term" value="C:proton-transporting ATP synthase complex"/>
    <property type="evidence" value="ECO:0007669"/>
    <property type="project" value="UniProtKB-KW"/>
</dbReference>
<keyword evidence="8 10" id="KW-0496">Mitochondrion</keyword>
<dbReference type="SUPFAM" id="SSF161065">
    <property type="entry name" value="ATP synthase D chain-like"/>
    <property type="match status" value="1"/>
</dbReference>
<dbReference type="Gene3D" id="6.10.280.70">
    <property type="match status" value="1"/>
</dbReference>
<name>A0A226EFF2_FOLCA</name>
<evidence type="ECO:0000256" key="7">
    <source>
        <dbReference type="ARBA" id="ARBA00023065"/>
    </source>
</evidence>
<dbReference type="EMBL" id="LNIX01000004">
    <property type="protein sequence ID" value="OXA56315.1"/>
    <property type="molecule type" value="Genomic_DNA"/>
</dbReference>
<protein>
    <recommendedName>
        <fullName evidence="10">ATP synthase subunit d, mitochondrial</fullName>
    </recommendedName>
</protein>
<evidence type="ECO:0000256" key="5">
    <source>
        <dbReference type="ARBA" id="ARBA00022781"/>
    </source>
</evidence>
<dbReference type="Proteomes" id="UP000198287">
    <property type="component" value="Unassembled WGS sequence"/>
</dbReference>
<dbReference type="InterPro" id="IPR036228">
    <property type="entry name" value="ATP_synth_F0_dsu_sf_mt"/>
</dbReference>
<feature type="region of interest" description="Disordered" evidence="11">
    <location>
        <begin position="151"/>
        <end position="173"/>
    </location>
</feature>
<dbReference type="AlphaFoldDB" id="A0A226EFF2"/>
<gene>
    <name evidence="12" type="ORF">Fcan01_09040</name>
</gene>
<keyword evidence="7 10" id="KW-0406">Ion transport</keyword>
<evidence type="ECO:0000256" key="11">
    <source>
        <dbReference type="SAM" id="MobiDB-lite"/>
    </source>
</evidence>
<keyword evidence="5 10" id="KW-0375">Hydrogen ion transport</keyword>
<evidence type="ECO:0000256" key="1">
    <source>
        <dbReference type="ARBA" id="ARBA00004273"/>
    </source>
</evidence>
<evidence type="ECO:0000256" key="3">
    <source>
        <dbReference type="ARBA" id="ARBA00022448"/>
    </source>
</evidence>
<proteinExistence type="inferred from homology"/>
<comment type="similarity">
    <text evidence="2 10">Belongs to the ATPase d subunit family.</text>
</comment>
<comment type="subcellular location">
    <subcellularLocation>
        <location evidence="1 10">Mitochondrion inner membrane</location>
    </subcellularLocation>
</comment>
<evidence type="ECO:0000256" key="8">
    <source>
        <dbReference type="ARBA" id="ARBA00023128"/>
    </source>
</evidence>
<evidence type="ECO:0000256" key="2">
    <source>
        <dbReference type="ARBA" id="ARBA00006842"/>
    </source>
</evidence>
<keyword evidence="6 10" id="KW-0999">Mitochondrion inner membrane</keyword>
<comment type="caution">
    <text evidence="12">The sequence shown here is derived from an EMBL/GenBank/DDBJ whole genome shotgun (WGS) entry which is preliminary data.</text>
</comment>
<evidence type="ECO:0000313" key="13">
    <source>
        <dbReference type="Proteomes" id="UP000198287"/>
    </source>
</evidence>
<comment type="function">
    <text evidence="10">Mitochondrial membrane ATP synthase (F(1)F(0) ATP synthase or Complex V) produces ATP from ADP in the presence of a proton gradient across the membrane which is generated by electron transport complexes of the respiratory chain. F-type ATPases consist of two structural domains, F(1) - containing the extramembraneous catalytic core, and F(0) - containing the membrane proton channel, linked together by a central stalk and a peripheral stalk. During catalysis, ATP synthesis in the catalytic domain of F(1) is coupled via a rotary mechanism of the central stalk subunits to proton translocation.</text>
</comment>
<evidence type="ECO:0000256" key="6">
    <source>
        <dbReference type="ARBA" id="ARBA00022792"/>
    </source>
</evidence>
<organism evidence="12 13">
    <name type="scientific">Folsomia candida</name>
    <name type="common">Springtail</name>
    <dbReference type="NCBI Taxonomy" id="158441"/>
    <lineage>
        <taxon>Eukaryota</taxon>
        <taxon>Metazoa</taxon>
        <taxon>Ecdysozoa</taxon>
        <taxon>Arthropoda</taxon>
        <taxon>Hexapoda</taxon>
        <taxon>Collembola</taxon>
        <taxon>Entomobryomorpha</taxon>
        <taxon>Isotomoidea</taxon>
        <taxon>Isotomidae</taxon>
        <taxon>Proisotominae</taxon>
        <taxon>Folsomia</taxon>
    </lineage>
</organism>
<evidence type="ECO:0000256" key="10">
    <source>
        <dbReference type="PIRNR" id="PIRNR005514"/>
    </source>
</evidence>
<dbReference type="GO" id="GO:0015986">
    <property type="term" value="P:proton motive force-driven ATP synthesis"/>
    <property type="evidence" value="ECO:0007669"/>
    <property type="project" value="UniProtKB-UniRule"/>
</dbReference>
<evidence type="ECO:0000256" key="4">
    <source>
        <dbReference type="ARBA" id="ARBA00022547"/>
    </source>
</evidence>
<dbReference type="PANTHER" id="PTHR12700">
    <property type="entry name" value="ATP SYNTHASE SUBUNIT D, MITOCHONDRIAL"/>
    <property type="match status" value="1"/>
</dbReference>
<keyword evidence="13" id="KW-1185">Reference proteome</keyword>
<dbReference type="InterPro" id="IPR008689">
    <property type="entry name" value="ATP_synth_F0_dsu_mt"/>
</dbReference>